<dbReference type="EMBL" id="CP103300">
    <property type="protein sequence ID" value="UYM16163.1"/>
    <property type="molecule type" value="Genomic_DNA"/>
</dbReference>
<dbReference type="Pfam" id="PF04073">
    <property type="entry name" value="tRNA_edit"/>
    <property type="match status" value="1"/>
</dbReference>
<proteinExistence type="predicted"/>
<dbReference type="RefSeq" id="WP_262598471.1">
    <property type="nucleotide sequence ID" value="NZ_CP103300.1"/>
</dbReference>
<reference evidence="3" key="1">
    <citation type="submission" date="2022-10" db="EMBL/GenBank/DDBJ databases">
        <title>Completed Genome Sequence of two octocoral isolated bacterium, Endozoicomonas euniceicola EF212T and Endozoicomonas gorgoniicola PS125T.</title>
        <authorList>
            <person name="Chiou Y.-J."/>
            <person name="Chen Y.-H."/>
        </authorList>
    </citation>
    <scope>NUCLEOTIDE SEQUENCE</scope>
    <source>
        <strain evidence="3">EF212</strain>
    </source>
</reference>
<keyword evidence="4" id="KW-1185">Reference proteome</keyword>
<organism evidence="3 4">
    <name type="scientific">Endozoicomonas euniceicola</name>
    <dbReference type="NCBI Taxonomy" id="1234143"/>
    <lineage>
        <taxon>Bacteria</taxon>
        <taxon>Pseudomonadati</taxon>
        <taxon>Pseudomonadota</taxon>
        <taxon>Gammaproteobacteria</taxon>
        <taxon>Oceanospirillales</taxon>
        <taxon>Endozoicomonadaceae</taxon>
        <taxon>Endozoicomonas</taxon>
    </lineage>
</organism>
<gene>
    <name evidence="3" type="ORF">NX720_25765</name>
</gene>
<dbReference type="SUPFAM" id="SSF55826">
    <property type="entry name" value="YbaK/ProRS associated domain"/>
    <property type="match status" value="1"/>
</dbReference>
<accession>A0ABY6GTQ0</accession>
<evidence type="ECO:0000313" key="4">
    <source>
        <dbReference type="Proteomes" id="UP001163255"/>
    </source>
</evidence>
<evidence type="ECO:0000313" key="3">
    <source>
        <dbReference type="EMBL" id="UYM16163.1"/>
    </source>
</evidence>
<evidence type="ECO:0000259" key="2">
    <source>
        <dbReference type="Pfam" id="PF04073"/>
    </source>
</evidence>
<sequence>MEALTGLRATPMSIANRVHRFFEQEQIPYETLQHTNSHSSVQTAIAARIPLHSLAKAVILKDDLNDYLMAVIPSSSRLQMRQVRNFLDRPVKLASESDAQKPFSDCQFGAIPPVAQAYEMPMIWDDRLSQVSDIYLESGDHETLLHIDQKGFQQLMQDTPHSNLCSQPRHDSRPDPYEL</sequence>
<dbReference type="CDD" id="cd04332">
    <property type="entry name" value="YbaK_like"/>
    <property type="match status" value="1"/>
</dbReference>
<feature type="compositionally biased region" description="Basic and acidic residues" evidence="1">
    <location>
        <begin position="168"/>
        <end position="179"/>
    </location>
</feature>
<dbReference type="InterPro" id="IPR007214">
    <property type="entry name" value="YbaK/aa-tRNA-synth-assoc-dom"/>
</dbReference>
<feature type="domain" description="YbaK/aminoacyl-tRNA synthetase-associated" evidence="2">
    <location>
        <begin position="35"/>
        <end position="154"/>
    </location>
</feature>
<feature type="region of interest" description="Disordered" evidence="1">
    <location>
        <begin position="159"/>
        <end position="179"/>
    </location>
</feature>
<name>A0ABY6GTQ0_9GAMM</name>
<evidence type="ECO:0000256" key="1">
    <source>
        <dbReference type="SAM" id="MobiDB-lite"/>
    </source>
</evidence>
<protein>
    <submittedName>
        <fullName evidence="3">YbaK/EbsC family protein</fullName>
    </submittedName>
</protein>
<dbReference type="InterPro" id="IPR036754">
    <property type="entry name" value="YbaK/aa-tRNA-synt-asso_dom_sf"/>
</dbReference>
<dbReference type="Proteomes" id="UP001163255">
    <property type="component" value="Chromosome"/>
</dbReference>
<dbReference type="Gene3D" id="3.90.960.10">
    <property type="entry name" value="YbaK/aminoacyl-tRNA synthetase-associated domain"/>
    <property type="match status" value="1"/>
</dbReference>